<name>A0A927RAY6_9ACTN</name>
<comment type="caution">
    <text evidence="4">The sequence shown here is derived from an EMBL/GenBank/DDBJ whole genome shotgun (WGS) entry which is preliminary data.</text>
</comment>
<dbReference type="PANTHER" id="PTHR44942:SF4">
    <property type="entry name" value="METHYLTRANSFERASE TYPE 11 DOMAIN-CONTAINING PROTEIN"/>
    <property type="match status" value="1"/>
</dbReference>
<keyword evidence="2" id="KW-0808">Transferase</keyword>
<evidence type="ECO:0000256" key="2">
    <source>
        <dbReference type="ARBA" id="ARBA00022679"/>
    </source>
</evidence>
<dbReference type="RefSeq" id="WP_225945806.1">
    <property type="nucleotide sequence ID" value="NZ_JADBEB010000001.1"/>
</dbReference>
<dbReference type="InterPro" id="IPR041698">
    <property type="entry name" value="Methyltransf_25"/>
</dbReference>
<dbReference type="InterPro" id="IPR051052">
    <property type="entry name" value="Diverse_substrate_MTase"/>
</dbReference>
<dbReference type="Gene3D" id="3.40.50.150">
    <property type="entry name" value="Vaccinia Virus protein VP39"/>
    <property type="match status" value="1"/>
</dbReference>
<evidence type="ECO:0000313" key="4">
    <source>
        <dbReference type="EMBL" id="MBE1491146.1"/>
    </source>
</evidence>
<dbReference type="AlphaFoldDB" id="A0A927RAY6"/>
<dbReference type="Pfam" id="PF13649">
    <property type="entry name" value="Methyltransf_25"/>
    <property type="match status" value="1"/>
</dbReference>
<evidence type="ECO:0000313" key="5">
    <source>
        <dbReference type="Proteomes" id="UP000649753"/>
    </source>
</evidence>
<dbReference type="GO" id="GO:0008168">
    <property type="term" value="F:methyltransferase activity"/>
    <property type="evidence" value="ECO:0007669"/>
    <property type="project" value="UniProtKB-KW"/>
</dbReference>
<gene>
    <name evidence="4" type="ORF">H4W31_006784</name>
</gene>
<dbReference type="CDD" id="cd02440">
    <property type="entry name" value="AdoMet_MTases"/>
    <property type="match status" value="1"/>
</dbReference>
<dbReference type="PANTHER" id="PTHR44942">
    <property type="entry name" value="METHYLTRANSF_11 DOMAIN-CONTAINING PROTEIN"/>
    <property type="match status" value="1"/>
</dbReference>
<reference evidence="4" key="1">
    <citation type="submission" date="2020-10" db="EMBL/GenBank/DDBJ databases">
        <title>Sequencing the genomes of 1000 actinobacteria strains.</title>
        <authorList>
            <person name="Klenk H.-P."/>
        </authorList>
    </citation>
    <scope>NUCLEOTIDE SEQUENCE</scope>
    <source>
        <strain evidence="4">DSM 46832</strain>
    </source>
</reference>
<evidence type="ECO:0000256" key="1">
    <source>
        <dbReference type="ARBA" id="ARBA00022603"/>
    </source>
</evidence>
<accession>A0A927RAY6</accession>
<protein>
    <submittedName>
        <fullName evidence="4">SAM-dependent methyltransferase</fullName>
    </submittedName>
</protein>
<proteinExistence type="predicted"/>
<feature type="domain" description="Methyltransferase" evidence="3">
    <location>
        <begin position="40"/>
        <end position="137"/>
    </location>
</feature>
<dbReference type="GO" id="GO:0032259">
    <property type="term" value="P:methylation"/>
    <property type="evidence" value="ECO:0007669"/>
    <property type="project" value="UniProtKB-KW"/>
</dbReference>
<evidence type="ECO:0000259" key="3">
    <source>
        <dbReference type="Pfam" id="PF13649"/>
    </source>
</evidence>
<keyword evidence="5" id="KW-1185">Reference proteome</keyword>
<dbReference type="SUPFAM" id="SSF53335">
    <property type="entry name" value="S-adenosyl-L-methionine-dependent methyltransferases"/>
    <property type="match status" value="1"/>
</dbReference>
<keyword evidence="1 4" id="KW-0489">Methyltransferase</keyword>
<organism evidence="4 5">
    <name type="scientific">Plantactinospora soyae</name>
    <dbReference type="NCBI Taxonomy" id="1544732"/>
    <lineage>
        <taxon>Bacteria</taxon>
        <taxon>Bacillati</taxon>
        <taxon>Actinomycetota</taxon>
        <taxon>Actinomycetes</taxon>
        <taxon>Micromonosporales</taxon>
        <taxon>Micromonosporaceae</taxon>
        <taxon>Plantactinospora</taxon>
    </lineage>
</organism>
<dbReference type="InterPro" id="IPR029063">
    <property type="entry name" value="SAM-dependent_MTases_sf"/>
</dbReference>
<dbReference type="EMBL" id="JADBEB010000001">
    <property type="protein sequence ID" value="MBE1491146.1"/>
    <property type="molecule type" value="Genomic_DNA"/>
</dbReference>
<sequence>MGLGFKGDVVDFYQRYRRGYPAPVVDALTAALRLDAADVVLDLGCGTGQLTLPLAQRVRGAIGMDPEPDMLERARDVARERQTANVTWMLGADTDVPAMGAVLGNESLGAVTIGQALHWMNPDPLFTNLLPYLRPGGAVAVVTNGRPAWMHDSTWSHALRTFLERWLGEPLTYACGTDAASQQRYAANLRAAGLTVSEKSHEYMDTIDLEHLIGGVYSAFSADRLPARGTVLISASNFERPCPPPRPMTSLYASRC</sequence>
<dbReference type="Proteomes" id="UP000649753">
    <property type="component" value="Unassembled WGS sequence"/>
</dbReference>